<evidence type="ECO:0000256" key="2">
    <source>
        <dbReference type="ARBA" id="ARBA00022737"/>
    </source>
</evidence>
<dbReference type="AlphaFoldDB" id="A0AAD2AA99"/>
<evidence type="ECO:0000259" key="3">
    <source>
        <dbReference type="Pfam" id="PF00940"/>
    </source>
</evidence>
<dbReference type="InterPro" id="IPR002885">
    <property type="entry name" value="PPR_rpt"/>
</dbReference>
<evidence type="ECO:0000313" key="4">
    <source>
        <dbReference type="EMBL" id="CAI9782721.1"/>
    </source>
</evidence>
<gene>
    <name evidence="4" type="ORF">FPE_LOCUS30151</name>
</gene>
<dbReference type="NCBIfam" id="TIGR00756">
    <property type="entry name" value="PPR"/>
    <property type="match status" value="1"/>
</dbReference>
<feature type="domain" description="DNA-directed RNA polymerase C-terminal" evidence="3">
    <location>
        <begin position="148"/>
        <end position="201"/>
    </location>
</feature>
<dbReference type="EMBL" id="OU503054">
    <property type="protein sequence ID" value="CAI9782721.1"/>
    <property type="molecule type" value="Genomic_DNA"/>
</dbReference>
<dbReference type="Gene3D" id="1.25.40.10">
    <property type="entry name" value="Tetratricopeptide repeat domain"/>
    <property type="match status" value="2"/>
</dbReference>
<keyword evidence="5" id="KW-1185">Reference proteome</keyword>
<keyword evidence="2" id="KW-0677">Repeat</keyword>
<dbReference type="Gene3D" id="1.10.287.280">
    <property type="match status" value="1"/>
</dbReference>
<proteinExistence type="inferred from homology"/>
<comment type="similarity">
    <text evidence="1">Belongs to the PPR family. P subfamily.</text>
</comment>
<reference evidence="4" key="1">
    <citation type="submission" date="2023-05" db="EMBL/GenBank/DDBJ databases">
        <authorList>
            <person name="Huff M."/>
        </authorList>
    </citation>
    <scope>NUCLEOTIDE SEQUENCE</scope>
</reference>
<dbReference type="Proteomes" id="UP000834106">
    <property type="component" value="Chromosome 19"/>
</dbReference>
<protein>
    <recommendedName>
        <fullName evidence="3">DNA-directed RNA polymerase C-terminal domain-containing protein</fullName>
    </recommendedName>
</protein>
<dbReference type="Pfam" id="PF12854">
    <property type="entry name" value="PPR_1"/>
    <property type="match status" value="1"/>
</dbReference>
<accession>A0AAD2AA99</accession>
<organism evidence="4 5">
    <name type="scientific">Fraxinus pennsylvanica</name>
    <dbReference type="NCBI Taxonomy" id="56036"/>
    <lineage>
        <taxon>Eukaryota</taxon>
        <taxon>Viridiplantae</taxon>
        <taxon>Streptophyta</taxon>
        <taxon>Embryophyta</taxon>
        <taxon>Tracheophyta</taxon>
        <taxon>Spermatophyta</taxon>
        <taxon>Magnoliopsida</taxon>
        <taxon>eudicotyledons</taxon>
        <taxon>Gunneridae</taxon>
        <taxon>Pentapetalae</taxon>
        <taxon>asterids</taxon>
        <taxon>lamiids</taxon>
        <taxon>Lamiales</taxon>
        <taxon>Oleaceae</taxon>
        <taxon>Oleeae</taxon>
        <taxon>Fraxinus</taxon>
    </lineage>
</organism>
<sequence>MDEALRFLSEMESAGLIPDHVMYSIFNHGLCKMGEEQKVVQLYKETCLKKITTDYVLHRSILLGLCEKGAVSEARSYFDKVANSDLCFCKGRYLERAFELHNNMLLHNLWPNHITYNILVVMKGLCRQGKLKESIQVLRKMIAMEGCPLGKSRLRWLKIHLANLYGGGVDILSYEGKIAFAENHREDIFDSTDRPLEGKRW</sequence>
<dbReference type="InterPro" id="IPR011990">
    <property type="entry name" value="TPR-like_helical_dom_sf"/>
</dbReference>
<evidence type="ECO:0000256" key="1">
    <source>
        <dbReference type="ARBA" id="ARBA00007626"/>
    </source>
</evidence>
<dbReference type="InterPro" id="IPR046950">
    <property type="entry name" value="DNA-dir_Rpol_C_phage-type"/>
</dbReference>
<dbReference type="Pfam" id="PF01535">
    <property type="entry name" value="PPR"/>
    <property type="match status" value="1"/>
</dbReference>
<dbReference type="PANTHER" id="PTHR47933">
    <property type="entry name" value="PENTATRICOPEPTIDE REPEAT-CONTAINING PROTEIN 1, MITOCHONDRIAL"/>
    <property type="match status" value="1"/>
</dbReference>
<dbReference type="PANTHER" id="PTHR47933:SF30">
    <property type="entry name" value="PENTATRICOPEPTIDE REPEAT (PPR) SUPERFAMILY PROTEIN"/>
    <property type="match status" value="1"/>
</dbReference>
<dbReference type="Pfam" id="PF00940">
    <property type="entry name" value="RNA_pol"/>
    <property type="match status" value="1"/>
</dbReference>
<dbReference type="SUPFAM" id="SSF56672">
    <property type="entry name" value="DNA/RNA polymerases"/>
    <property type="match status" value="1"/>
</dbReference>
<dbReference type="GO" id="GO:0003729">
    <property type="term" value="F:mRNA binding"/>
    <property type="evidence" value="ECO:0007669"/>
    <property type="project" value="TreeGrafter"/>
</dbReference>
<evidence type="ECO:0000313" key="5">
    <source>
        <dbReference type="Proteomes" id="UP000834106"/>
    </source>
</evidence>
<dbReference type="InterPro" id="IPR043502">
    <property type="entry name" value="DNA/RNA_pol_sf"/>
</dbReference>
<dbReference type="InterPro" id="IPR051240">
    <property type="entry name" value="Mito_RNA-Proc/Resp"/>
</dbReference>
<name>A0AAD2AA99_9LAMI</name>